<evidence type="ECO:0000256" key="1">
    <source>
        <dbReference type="SAM" id="SignalP"/>
    </source>
</evidence>
<evidence type="ECO:0008006" key="4">
    <source>
        <dbReference type="Google" id="ProtNLM"/>
    </source>
</evidence>
<accession>A0A1C3J0R4</accession>
<sequence>MTLRNLLLIATATLGSMGALAEEKHPDDPTKIVTKAGVAYNEDLQFSGSIGLDEARMINARVNADGEEWRLGGSWLLPMGIVNFNFSRSEYDNDAYKNNYSIGTFIPLSYFDIEPFGWQIFPMAGYSYNDGEVAVFDDDNVGSDYVLMPSSTHGGYIGAFGLKTITDEWSIMGFGGGSMGSDDYSGYWAGVGASYKLSDAQSFNFFTIFAEDDFGENNSVGASYTYEFK</sequence>
<name>A0A1C3J0R4_9VIBR</name>
<protein>
    <recommendedName>
        <fullName evidence="4">Porin family protein</fullName>
    </recommendedName>
</protein>
<dbReference type="Proteomes" id="UP000092876">
    <property type="component" value="Unassembled WGS sequence"/>
</dbReference>
<dbReference type="GeneID" id="94235317"/>
<organism evidence="2 3">
    <name type="scientific">Vibrio atlanticus</name>
    <dbReference type="NCBI Taxonomy" id="693153"/>
    <lineage>
        <taxon>Bacteria</taxon>
        <taxon>Pseudomonadati</taxon>
        <taxon>Pseudomonadota</taxon>
        <taxon>Gammaproteobacteria</taxon>
        <taxon>Vibrionales</taxon>
        <taxon>Vibrionaceae</taxon>
        <taxon>Vibrio</taxon>
    </lineage>
</organism>
<evidence type="ECO:0000313" key="2">
    <source>
        <dbReference type="EMBL" id="SBS67167.1"/>
    </source>
</evidence>
<proteinExistence type="predicted"/>
<dbReference type="EMBL" id="FLQP01000061">
    <property type="protein sequence ID" value="SBS67167.1"/>
    <property type="molecule type" value="Genomic_DNA"/>
</dbReference>
<dbReference type="AlphaFoldDB" id="A0A1C3J0R4"/>
<feature type="signal peptide" evidence="1">
    <location>
        <begin position="1"/>
        <end position="21"/>
    </location>
</feature>
<reference evidence="3" key="1">
    <citation type="submission" date="2016-06" db="EMBL/GenBank/DDBJ databases">
        <authorList>
            <person name="Rodrigo-Torres Lidia"/>
            <person name="Arahal R.David."/>
        </authorList>
    </citation>
    <scope>NUCLEOTIDE SEQUENCE [LARGE SCALE GENOMIC DNA]</scope>
    <source>
        <strain evidence="3">CECT 7223</strain>
    </source>
</reference>
<feature type="chain" id="PRO_5008676141" description="Porin family protein" evidence="1">
    <location>
        <begin position="22"/>
        <end position="229"/>
    </location>
</feature>
<gene>
    <name evidence="2" type="ORF">VAT7223_03551</name>
</gene>
<keyword evidence="1" id="KW-0732">Signal</keyword>
<evidence type="ECO:0000313" key="3">
    <source>
        <dbReference type="Proteomes" id="UP000092876"/>
    </source>
</evidence>
<dbReference type="RefSeq" id="WP_065679948.1">
    <property type="nucleotide sequence ID" value="NZ_AP025461.1"/>
</dbReference>